<dbReference type="SUPFAM" id="SSF48264">
    <property type="entry name" value="Cytochrome P450"/>
    <property type="match status" value="1"/>
</dbReference>
<dbReference type="GO" id="GO:0016705">
    <property type="term" value="F:oxidoreductase activity, acting on paired donors, with incorporation or reduction of molecular oxygen"/>
    <property type="evidence" value="ECO:0007669"/>
    <property type="project" value="InterPro"/>
</dbReference>
<dbReference type="GO" id="GO:0005506">
    <property type="term" value="F:iron ion binding"/>
    <property type="evidence" value="ECO:0007669"/>
    <property type="project" value="InterPro"/>
</dbReference>
<dbReference type="GO" id="GO:0020037">
    <property type="term" value="F:heme binding"/>
    <property type="evidence" value="ECO:0007669"/>
    <property type="project" value="InterPro"/>
</dbReference>
<evidence type="ECO:0000256" key="1">
    <source>
        <dbReference type="ARBA" id="ARBA00001971"/>
    </source>
</evidence>
<dbReference type="GO" id="GO:0004497">
    <property type="term" value="F:monooxygenase activity"/>
    <property type="evidence" value="ECO:0007669"/>
    <property type="project" value="UniProtKB-KW"/>
</dbReference>
<dbReference type="EMBL" id="ML170301">
    <property type="protein sequence ID" value="TDL14900.1"/>
    <property type="molecule type" value="Genomic_DNA"/>
</dbReference>
<organism evidence="12 13">
    <name type="scientific">Rickenella mellea</name>
    <dbReference type="NCBI Taxonomy" id="50990"/>
    <lineage>
        <taxon>Eukaryota</taxon>
        <taxon>Fungi</taxon>
        <taxon>Dikarya</taxon>
        <taxon>Basidiomycota</taxon>
        <taxon>Agaricomycotina</taxon>
        <taxon>Agaricomycetes</taxon>
        <taxon>Hymenochaetales</taxon>
        <taxon>Rickenellaceae</taxon>
        <taxon>Rickenella</taxon>
    </lineage>
</organism>
<evidence type="ECO:0000256" key="4">
    <source>
        <dbReference type="ARBA" id="ARBA00022617"/>
    </source>
</evidence>
<feature type="transmembrane region" description="Helical" evidence="11">
    <location>
        <begin position="16"/>
        <end position="35"/>
    </location>
</feature>
<dbReference type="Gene3D" id="1.10.630.10">
    <property type="entry name" value="Cytochrome P450"/>
    <property type="match status" value="1"/>
</dbReference>
<keyword evidence="4 9" id="KW-0349">Heme</keyword>
<proteinExistence type="inferred from homology"/>
<dbReference type="InterPro" id="IPR050364">
    <property type="entry name" value="Cytochrome_P450_fung"/>
</dbReference>
<evidence type="ECO:0000256" key="3">
    <source>
        <dbReference type="ARBA" id="ARBA00010617"/>
    </source>
</evidence>
<sequence length="523" mass="58997">MLLPDLLDFVPLHGSHFPASIAVVALGSLVLFAFIQRRGRPRNLKHPPGPRGYPFIGNLIEVAKAERPHLLFPEWSKNYGKMVHFSIFGFQSVIVSKLSIANDLLEKRGAIYSDRPNMILENDLLGWDAAMPTMRYGAQFRKHRRLSQALLNPNAARSYATMHEELASRLLASLSTQPEKFRDHILMQDNHYIFNHYYASSTIFRLTYDLDVTSDDEYLARLVHAAVRRSAEAYQASGALVDVFPSLKWFYTSYPDNAPFSGFKKVIADIRREVIKANGVPYDMAKDKIRDGTARTSLVNNAINGSGGIDKISAEDEHDIRGLAGILYGGTTATLTSFILAMVCNPDVQRKVQAEIDAVIPCDRLPNLDDRPNIPYLEAFLKELFRWASPLVIAIPHAVIQDDVYEGYFIPKGTSVIANICDMLNTCPRPSEFLPSRFIDGIDLGDVPSDPREVVFGFGRRRCPGLHVADNSIWTAVAQMLTSFEFLPEIVDGKEFFPPLRFGKEMTRHPEPFRCRIQPRNRR</sequence>
<evidence type="ECO:0000256" key="11">
    <source>
        <dbReference type="SAM" id="Phobius"/>
    </source>
</evidence>
<keyword evidence="6 10" id="KW-0560">Oxidoreductase</keyword>
<comment type="pathway">
    <text evidence="2">Secondary metabolite biosynthesis.</text>
</comment>
<evidence type="ECO:0000256" key="8">
    <source>
        <dbReference type="ARBA" id="ARBA00023033"/>
    </source>
</evidence>
<dbReference type="PANTHER" id="PTHR46300">
    <property type="entry name" value="P450, PUTATIVE (EUROFUNG)-RELATED-RELATED"/>
    <property type="match status" value="1"/>
</dbReference>
<dbReference type="Pfam" id="PF00067">
    <property type="entry name" value="p450"/>
    <property type="match status" value="1"/>
</dbReference>
<dbReference type="VEuPathDB" id="FungiDB:BD410DRAFT_796871"/>
<dbReference type="InterPro" id="IPR002401">
    <property type="entry name" value="Cyt_P450_E_grp-I"/>
</dbReference>
<comment type="similarity">
    <text evidence="3 10">Belongs to the cytochrome P450 family.</text>
</comment>
<protein>
    <submittedName>
        <fullName evidence="12">Cytochrome P450</fullName>
    </submittedName>
</protein>
<dbReference type="Proteomes" id="UP000294933">
    <property type="component" value="Unassembled WGS sequence"/>
</dbReference>
<dbReference type="OrthoDB" id="1055148at2759"/>
<dbReference type="PANTHER" id="PTHR46300:SF7">
    <property type="entry name" value="P450, PUTATIVE (EUROFUNG)-RELATED"/>
    <property type="match status" value="1"/>
</dbReference>
<gene>
    <name evidence="12" type="ORF">BD410DRAFT_796871</name>
</gene>
<keyword evidence="11" id="KW-1133">Transmembrane helix</keyword>
<dbReference type="AlphaFoldDB" id="A0A4Y7PKE8"/>
<dbReference type="STRING" id="50990.A0A4Y7PKE8"/>
<dbReference type="InterPro" id="IPR017972">
    <property type="entry name" value="Cyt_P450_CS"/>
</dbReference>
<evidence type="ECO:0000256" key="5">
    <source>
        <dbReference type="ARBA" id="ARBA00022723"/>
    </source>
</evidence>
<evidence type="ECO:0000256" key="7">
    <source>
        <dbReference type="ARBA" id="ARBA00023004"/>
    </source>
</evidence>
<dbReference type="PRINTS" id="PR00463">
    <property type="entry name" value="EP450I"/>
</dbReference>
<dbReference type="CDD" id="cd11065">
    <property type="entry name" value="CYP64-like"/>
    <property type="match status" value="1"/>
</dbReference>
<keyword evidence="11" id="KW-0472">Membrane</keyword>
<comment type="cofactor">
    <cofactor evidence="1 9">
        <name>heme</name>
        <dbReference type="ChEBI" id="CHEBI:30413"/>
    </cofactor>
</comment>
<evidence type="ECO:0000256" key="6">
    <source>
        <dbReference type="ARBA" id="ARBA00023002"/>
    </source>
</evidence>
<evidence type="ECO:0000313" key="13">
    <source>
        <dbReference type="Proteomes" id="UP000294933"/>
    </source>
</evidence>
<dbReference type="InterPro" id="IPR001128">
    <property type="entry name" value="Cyt_P450"/>
</dbReference>
<accession>A0A4Y7PKE8</accession>
<keyword evidence="5 9" id="KW-0479">Metal-binding</keyword>
<dbReference type="PROSITE" id="PS00086">
    <property type="entry name" value="CYTOCHROME_P450"/>
    <property type="match status" value="1"/>
</dbReference>
<name>A0A4Y7PKE8_9AGAM</name>
<evidence type="ECO:0000313" key="12">
    <source>
        <dbReference type="EMBL" id="TDL14900.1"/>
    </source>
</evidence>
<feature type="binding site" description="axial binding residue" evidence="9">
    <location>
        <position position="463"/>
    </location>
    <ligand>
        <name>heme</name>
        <dbReference type="ChEBI" id="CHEBI:30413"/>
    </ligand>
    <ligandPart>
        <name>Fe</name>
        <dbReference type="ChEBI" id="CHEBI:18248"/>
    </ligandPart>
</feature>
<evidence type="ECO:0000256" key="10">
    <source>
        <dbReference type="RuleBase" id="RU000461"/>
    </source>
</evidence>
<evidence type="ECO:0000256" key="9">
    <source>
        <dbReference type="PIRSR" id="PIRSR602401-1"/>
    </source>
</evidence>
<keyword evidence="8 10" id="KW-0503">Monooxygenase</keyword>
<evidence type="ECO:0000256" key="2">
    <source>
        <dbReference type="ARBA" id="ARBA00005179"/>
    </source>
</evidence>
<reference evidence="12 13" key="1">
    <citation type="submission" date="2018-06" db="EMBL/GenBank/DDBJ databases">
        <title>A transcriptomic atlas of mushroom development highlights an independent origin of complex multicellularity.</title>
        <authorList>
            <consortium name="DOE Joint Genome Institute"/>
            <person name="Krizsan K."/>
            <person name="Almasi E."/>
            <person name="Merenyi Z."/>
            <person name="Sahu N."/>
            <person name="Viragh M."/>
            <person name="Koszo T."/>
            <person name="Mondo S."/>
            <person name="Kiss B."/>
            <person name="Balint B."/>
            <person name="Kues U."/>
            <person name="Barry K."/>
            <person name="Hegedus J.C."/>
            <person name="Henrissat B."/>
            <person name="Johnson J."/>
            <person name="Lipzen A."/>
            <person name="Ohm R."/>
            <person name="Nagy I."/>
            <person name="Pangilinan J."/>
            <person name="Yan J."/>
            <person name="Xiong Y."/>
            <person name="Grigoriev I.V."/>
            <person name="Hibbett D.S."/>
            <person name="Nagy L.G."/>
        </authorList>
    </citation>
    <scope>NUCLEOTIDE SEQUENCE [LARGE SCALE GENOMIC DNA]</scope>
    <source>
        <strain evidence="12 13">SZMC22713</strain>
    </source>
</reference>
<keyword evidence="11" id="KW-0812">Transmembrane</keyword>
<keyword evidence="7 9" id="KW-0408">Iron</keyword>
<dbReference type="InterPro" id="IPR036396">
    <property type="entry name" value="Cyt_P450_sf"/>
</dbReference>
<keyword evidence="13" id="KW-1185">Reference proteome</keyword>